<evidence type="ECO:0000259" key="1">
    <source>
        <dbReference type="Pfam" id="PF00735"/>
    </source>
</evidence>
<dbReference type="GO" id="GO:0005525">
    <property type="term" value="F:GTP binding"/>
    <property type="evidence" value="ECO:0007669"/>
    <property type="project" value="InterPro"/>
</dbReference>
<dbReference type="GeneTree" id="ENSGT00940000157152"/>
<dbReference type="Proteomes" id="UP000694404">
    <property type="component" value="Unplaced"/>
</dbReference>
<name>A0A8C0G5G0_CHEAB</name>
<proteinExistence type="predicted"/>
<keyword evidence="3" id="KW-1185">Reference proteome</keyword>
<evidence type="ECO:0000313" key="3">
    <source>
        <dbReference type="Proteomes" id="UP000694404"/>
    </source>
</evidence>
<dbReference type="Ensembl" id="ENSCABT00000004344.1">
    <property type="protein sequence ID" value="ENSCABP00000004003.1"/>
    <property type="gene ID" value="ENSCABG00000003026.1"/>
</dbReference>
<dbReference type="Gene3D" id="3.40.50.300">
    <property type="entry name" value="P-loop containing nucleotide triphosphate hydrolases"/>
    <property type="match status" value="1"/>
</dbReference>
<dbReference type="OMA" id="CIWSKSK"/>
<feature type="domain" description="Septin-type G" evidence="1">
    <location>
        <begin position="22"/>
        <end position="60"/>
    </location>
</feature>
<dbReference type="AlphaFoldDB" id="A0A8C0G5G0"/>
<accession>A0A8C0G5G0</accession>
<dbReference type="InterPro" id="IPR027417">
    <property type="entry name" value="P-loop_NTPase"/>
</dbReference>
<dbReference type="InterPro" id="IPR030379">
    <property type="entry name" value="G_SEPTIN_dom"/>
</dbReference>
<dbReference type="SUPFAM" id="SSF52540">
    <property type="entry name" value="P-loop containing nucleoside triphosphate hydrolases"/>
    <property type="match status" value="1"/>
</dbReference>
<evidence type="ECO:0000313" key="2">
    <source>
        <dbReference type="Ensembl" id="ENSCABP00000004003.1"/>
    </source>
</evidence>
<protein>
    <recommendedName>
        <fullName evidence="1">Septin-type G domain-containing protein</fullName>
    </recommendedName>
</protein>
<organism evidence="2 3">
    <name type="scientific">Chelonoidis abingdonii</name>
    <name type="common">Abingdon island giant tortoise</name>
    <name type="synonym">Testudo abingdonii</name>
    <dbReference type="NCBI Taxonomy" id="106734"/>
    <lineage>
        <taxon>Eukaryota</taxon>
        <taxon>Metazoa</taxon>
        <taxon>Chordata</taxon>
        <taxon>Craniata</taxon>
        <taxon>Vertebrata</taxon>
        <taxon>Euteleostomi</taxon>
        <taxon>Archelosauria</taxon>
        <taxon>Testudinata</taxon>
        <taxon>Testudines</taxon>
        <taxon>Cryptodira</taxon>
        <taxon>Durocryptodira</taxon>
        <taxon>Testudinoidea</taxon>
        <taxon>Testudinidae</taxon>
        <taxon>Chelonoidis</taxon>
    </lineage>
</organism>
<dbReference type="PANTHER" id="PTHR18884">
    <property type="entry name" value="SEPTIN"/>
    <property type="match status" value="1"/>
</dbReference>
<reference evidence="2" key="1">
    <citation type="submission" date="2025-08" db="UniProtKB">
        <authorList>
            <consortium name="Ensembl"/>
        </authorList>
    </citation>
    <scope>IDENTIFICATION</scope>
</reference>
<dbReference type="Pfam" id="PF00735">
    <property type="entry name" value="Septin"/>
    <property type="match status" value="1"/>
</dbReference>
<sequence length="83" mass="8942">GDKEYVGFATLPNQLHRKSVKKGFDFTLMVAGESGLGKSTLIDSLFLTDLYKDRTLLDAQGEWGAGPRAVWGEAEPQGVLGGE</sequence>
<reference evidence="2" key="2">
    <citation type="submission" date="2025-09" db="UniProtKB">
        <authorList>
            <consortium name="Ensembl"/>
        </authorList>
    </citation>
    <scope>IDENTIFICATION</scope>
</reference>